<feature type="transmembrane region" description="Helical" evidence="2">
    <location>
        <begin position="60"/>
        <end position="82"/>
    </location>
</feature>
<evidence type="ECO:0000313" key="3">
    <source>
        <dbReference type="EMBL" id="KAF2176941.1"/>
    </source>
</evidence>
<dbReference type="AlphaFoldDB" id="A0A6A6DBU8"/>
<feature type="transmembrane region" description="Helical" evidence="2">
    <location>
        <begin position="428"/>
        <end position="449"/>
    </location>
</feature>
<feature type="transmembrane region" description="Helical" evidence="2">
    <location>
        <begin position="213"/>
        <end position="234"/>
    </location>
</feature>
<keyword evidence="2" id="KW-0472">Membrane</keyword>
<proteinExistence type="predicted"/>
<dbReference type="Proteomes" id="UP000800200">
    <property type="component" value="Unassembled WGS sequence"/>
</dbReference>
<feature type="transmembrane region" description="Helical" evidence="2">
    <location>
        <begin position="604"/>
        <end position="626"/>
    </location>
</feature>
<feature type="compositionally biased region" description="Polar residues" evidence="1">
    <location>
        <begin position="845"/>
        <end position="863"/>
    </location>
</feature>
<evidence type="ECO:0000313" key="4">
    <source>
        <dbReference type="Proteomes" id="UP000800200"/>
    </source>
</evidence>
<keyword evidence="4" id="KW-1185">Reference proteome</keyword>
<keyword evidence="2" id="KW-0812">Transmembrane</keyword>
<evidence type="ECO:0000256" key="1">
    <source>
        <dbReference type="SAM" id="MobiDB-lite"/>
    </source>
</evidence>
<gene>
    <name evidence="3" type="ORF">K469DRAFT_645070</name>
</gene>
<feature type="transmembrane region" description="Helical" evidence="2">
    <location>
        <begin position="246"/>
        <end position="265"/>
    </location>
</feature>
<keyword evidence="2" id="KW-1133">Transmembrane helix</keyword>
<evidence type="ECO:0000256" key="2">
    <source>
        <dbReference type="SAM" id="Phobius"/>
    </source>
</evidence>
<dbReference type="OrthoDB" id="5392263at2759"/>
<feature type="transmembrane region" description="Helical" evidence="2">
    <location>
        <begin position="658"/>
        <end position="679"/>
    </location>
</feature>
<name>A0A6A6DBU8_9PEZI</name>
<dbReference type="EMBL" id="ML994698">
    <property type="protein sequence ID" value="KAF2176941.1"/>
    <property type="molecule type" value="Genomic_DNA"/>
</dbReference>
<feature type="transmembrane region" description="Helical" evidence="2">
    <location>
        <begin position="552"/>
        <end position="572"/>
    </location>
</feature>
<feature type="region of interest" description="Disordered" evidence="1">
    <location>
        <begin position="758"/>
        <end position="797"/>
    </location>
</feature>
<protein>
    <submittedName>
        <fullName evidence="3">Uncharacterized protein</fullName>
    </submittedName>
</protein>
<feature type="region of interest" description="Disordered" evidence="1">
    <location>
        <begin position="812"/>
        <end position="878"/>
    </location>
</feature>
<feature type="transmembrane region" description="Helical" evidence="2">
    <location>
        <begin position="393"/>
        <end position="416"/>
    </location>
</feature>
<reference evidence="3" key="1">
    <citation type="journal article" date="2020" name="Stud. Mycol.">
        <title>101 Dothideomycetes genomes: a test case for predicting lifestyles and emergence of pathogens.</title>
        <authorList>
            <person name="Haridas S."/>
            <person name="Albert R."/>
            <person name="Binder M."/>
            <person name="Bloem J."/>
            <person name="Labutti K."/>
            <person name="Salamov A."/>
            <person name="Andreopoulos B."/>
            <person name="Baker S."/>
            <person name="Barry K."/>
            <person name="Bills G."/>
            <person name="Bluhm B."/>
            <person name="Cannon C."/>
            <person name="Castanera R."/>
            <person name="Culley D."/>
            <person name="Daum C."/>
            <person name="Ezra D."/>
            <person name="Gonzalez J."/>
            <person name="Henrissat B."/>
            <person name="Kuo A."/>
            <person name="Liang C."/>
            <person name="Lipzen A."/>
            <person name="Lutzoni F."/>
            <person name="Magnuson J."/>
            <person name="Mondo S."/>
            <person name="Nolan M."/>
            <person name="Ohm R."/>
            <person name="Pangilinan J."/>
            <person name="Park H.-J."/>
            <person name="Ramirez L."/>
            <person name="Alfaro M."/>
            <person name="Sun H."/>
            <person name="Tritt A."/>
            <person name="Yoshinaga Y."/>
            <person name="Zwiers L.-H."/>
            <person name="Turgeon B."/>
            <person name="Goodwin S."/>
            <person name="Spatafora J."/>
            <person name="Crous P."/>
            <person name="Grigoriev I."/>
        </authorList>
    </citation>
    <scope>NUCLEOTIDE SEQUENCE</scope>
    <source>
        <strain evidence="3">CBS 207.26</strain>
    </source>
</reference>
<accession>A0A6A6DBU8</accession>
<feature type="compositionally biased region" description="Polar residues" evidence="1">
    <location>
        <begin position="826"/>
        <end position="837"/>
    </location>
</feature>
<organism evidence="3 4">
    <name type="scientific">Zopfia rhizophila CBS 207.26</name>
    <dbReference type="NCBI Taxonomy" id="1314779"/>
    <lineage>
        <taxon>Eukaryota</taxon>
        <taxon>Fungi</taxon>
        <taxon>Dikarya</taxon>
        <taxon>Ascomycota</taxon>
        <taxon>Pezizomycotina</taxon>
        <taxon>Dothideomycetes</taxon>
        <taxon>Dothideomycetes incertae sedis</taxon>
        <taxon>Zopfiaceae</taxon>
        <taxon>Zopfia</taxon>
    </lineage>
</organism>
<sequence>MLSKAGTFDNCMAIYGNDTTLQAKYYWSGPTPGIPASNTSHFTHITREGCLAVCGDGSDYYPWAISSATITTWLLPLIGMLLQAPFESNAFRRTVLAIARWVGNPIASISYILWNIRVSGKCALIVDMALPYEDTIPSKNSDWASMRDSFYILVAMNQYTMKPKAALQKEAEGLLRIVLFGKDLRLLKKERTLREMRRKVAQHLRAGRKRGIVPVYISTLWFIFALALSIQSAFGHIGENSTAHDLALGLLLSWLPVLILCSIVDRNPVASEDCRRRLNKLVDVVRRSLHDDRIRTEFIESFQNQPEAKLMECRVTNISLQSRYMDEFFVSFAGQGRVRWHYGCAHPIISDIENAYVADHGRNWLYNEREARTHLVLGPAGDDGLLWFDPRELWQITSAIAIVLSTIGGAFVLSYYTPTVGLGCRSGGYMIFGVISFSLLVFEMLVWWLSSNPTSVQPPNWVRRQTMHLQRYPIVIQFEEGICRGLKIAYFGVRTVVEDLFVKGLFTCLSLLPFTEKQQKLQSAEHIVRTCLDAFHDFTFQQKTELLLFRPLEILNVIWLIYIVLAQTFGYYRTCDCVTSSWGVHSGGYLDFTQSDVTNSPWVVYYWTSGTVLSVSVMGLAMIYVVTEWCLQSHISTENYESARRGLRRTRRFRRLTLRIRNTIHYIMAVFVAVLDWIYDLFGMQYRPLKSLRWTPDITFLYDMTPEANHHPSGSVDITPSSSNTPNQLFEIQDHDAFHSRASTPRFHNHFSPLTTSGQFPLLPRDSDASSRPLIAQPCAPHSPGHSRASSDAGRSRTSLYSDTIAYDFGSPLIGSPPRSPHGSAGSVTMERSTSEGSEYLSPITRRTTYPRQGSDAASQGRPSTMDLGIRGLGEERR</sequence>